<proteinExistence type="predicted"/>
<dbReference type="AlphaFoldDB" id="A0A0M2V675"/>
<dbReference type="PATRIC" id="fig|336831.14.peg.1620"/>
<dbReference type="EMBL" id="LAHO01000011">
    <property type="protein sequence ID" value="KKO45140.1"/>
    <property type="molecule type" value="Genomic_DNA"/>
</dbReference>
<dbReference type="RefSeq" id="WP_046557929.1">
    <property type="nucleotide sequence ID" value="NZ_LAHO01000011.1"/>
</dbReference>
<reference evidence="1 2" key="1">
    <citation type="submission" date="2015-03" db="EMBL/GenBank/DDBJ databases">
        <title>Draft genome sequences of two protease-producing strains of Arsukibacterium isolated from two cold and alkaline environments.</title>
        <authorList>
            <person name="Lylloff J.E."/>
            <person name="Skov L.B."/>
            <person name="Jepsen M."/>
            <person name="Hallin P.F."/>
            <person name="Sorensen S.J."/>
            <person name="Stougaard P."/>
            <person name="Glaring M.A."/>
        </authorList>
    </citation>
    <scope>NUCLEOTIDE SEQUENCE [LARGE SCALE GENOMIC DNA]</scope>
    <source>
        <strain evidence="1 2">GCM72</strain>
    </source>
</reference>
<sequence length="69" mass="7639">MSKSAACEHGRGDIRDNALKALVTSKLFQPKVVKAKKGKGSYQRKGRNSKDYALVVLANRHQSATFYLT</sequence>
<dbReference type="STRING" id="336831.WG68_11980"/>
<evidence type="ECO:0000313" key="2">
    <source>
        <dbReference type="Proteomes" id="UP000034228"/>
    </source>
</evidence>
<evidence type="ECO:0000313" key="1">
    <source>
        <dbReference type="EMBL" id="KKO45140.1"/>
    </source>
</evidence>
<organism evidence="1 2">
    <name type="scientific">Arsukibacterium ikkense</name>
    <dbReference type="NCBI Taxonomy" id="336831"/>
    <lineage>
        <taxon>Bacteria</taxon>
        <taxon>Pseudomonadati</taxon>
        <taxon>Pseudomonadota</taxon>
        <taxon>Gammaproteobacteria</taxon>
        <taxon>Chromatiales</taxon>
        <taxon>Chromatiaceae</taxon>
        <taxon>Arsukibacterium</taxon>
    </lineage>
</organism>
<protein>
    <recommendedName>
        <fullName evidence="3">Alternative ribosome-rescue factor</fullName>
    </recommendedName>
</protein>
<dbReference type="Pfam" id="PF03889">
    <property type="entry name" value="ArfA"/>
    <property type="match status" value="1"/>
</dbReference>
<keyword evidence="2" id="KW-1185">Reference proteome</keyword>
<dbReference type="GO" id="GO:0072344">
    <property type="term" value="P:rescue of stalled ribosome"/>
    <property type="evidence" value="ECO:0007669"/>
    <property type="project" value="InterPro"/>
</dbReference>
<dbReference type="InterPro" id="IPR005589">
    <property type="entry name" value="ArfA"/>
</dbReference>
<comment type="caution">
    <text evidence="1">The sequence shown here is derived from an EMBL/GenBank/DDBJ whole genome shotgun (WGS) entry which is preliminary data.</text>
</comment>
<accession>A0A0M2V675</accession>
<dbReference type="OrthoDB" id="8603552at2"/>
<dbReference type="Proteomes" id="UP000034228">
    <property type="component" value="Unassembled WGS sequence"/>
</dbReference>
<gene>
    <name evidence="1" type="ORF">WG68_11980</name>
</gene>
<name>A0A0M2V675_9GAMM</name>
<evidence type="ECO:0008006" key="3">
    <source>
        <dbReference type="Google" id="ProtNLM"/>
    </source>
</evidence>